<evidence type="ECO:0000256" key="3">
    <source>
        <dbReference type="ARBA" id="ARBA00023163"/>
    </source>
</evidence>
<evidence type="ECO:0000256" key="2">
    <source>
        <dbReference type="ARBA" id="ARBA00023125"/>
    </source>
</evidence>
<dbReference type="InterPro" id="IPR011991">
    <property type="entry name" value="ArsR-like_HTH"/>
</dbReference>
<keyword evidence="1" id="KW-0805">Transcription regulation</keyword>
<dbReference type="InterPro" id="IPR036388">
    <property type="entry name" value="WH-like_DNA-bd_sf"/>
</dbReference>
<comment type="caution">
    <text evidence="5">The sequence shown here is derived from an EMBL/GenBank/DDBJ whole genome shotgun (WGS) entry which is preliminary data.</text>
</comment>
<dbReference type="NCBIfam" id="NF033788">
    <property type="entry name" value="HTH_metalloreg"/>
    <property type="match status" value="1"/>
</dbReference>
<dbReference type="InterPro" id="IPR051011">
    <property type="entry name" value="Metal_resp_trans_reg"/>
</dbReference>
<dbReference type="AlphaFoldDB" id="A0A9D6V7P5"/>
<proteinExistence type="predicted"/>
<dbReference type="EMBL" id="JACRDE010000360">
    <property type="protein sequence ID" value="MBI5250552.1"/>
    <property type="molecule type" value="Genomic_DNA"/>
</dbReference>
<dbReference type="Pfam" id="PF01022">
    <property type="entry name" value="HTH_5"/>
    <property type="match status" value="1"/>
</dbReference>
<evidence type="ECO:0000313" key="6">
    <source>
        <dbReference type="Proteomes" id="UP000807825"/>
    </source>
</evidence>
<dbReference type="PRINTS" id="PR00778">
    <property type="entry name" value="HTHARSR"/>
</dbReference>
<name>A0A9D6V7P5_9BACT</name>
<dbReference type="PROSITE" id="PS50987">
    <property type="entry name" value="HTH_ARSR_2"/>
    <property type="match status" value="1"/>
</dbReference>
<dbReference type="PANTHER" id="PTHR43132">
    <property type="entry name" value="ARSENICAL RESISTANCE OPERON REPRESSOR ARSR-RELATED"/>
    <property type="match status" value="1"/>
</dbReference>
<dbReference type="InterPro" id="IPR036390">
    <property type="entry name" value="WH_DNA-bd_sf"/>
</dbReference>
<reference evidence="5" key="1">
    <citation type="submission" date="2020-07" db="EMBL/GenBank/DDBJ databases">
        <title>Huge and variable diversity of episymbiotic CPR bacteria and DPANN archaea in groundwater ecosystems.</title>
        <authorList>
            <person name="He C.Y."/>
            <person name="Keren R."/>
            <person name="Whittaker M."/>
            <person name="Farag I.F."/>
            <person name="Doudna J."/>
            <person name="Cate J.H.D."/>
            <person name="Banfield J.F."/>
        </authorList>
    </citation>
    <scope>NUCLEOTIDE SEQUENCE</scope>
    <source>
        <strain evidence="5">NC_groundwater_1664_Pr3_B-0.1um_52_9</strain>
    </source>
</reference>
<dbReference type="CDD" id="cd00090">
    <property type="entry name" value="HTH_ARSR"/>
    <property type="match status" value="1"/>
</dbReference>
<evidence type="ECO:0000256" key="1">
    <source>
        <dbReference type="ARBA" id="ARBA00023015"/>
    </source>
</evidence>
<dbReference type="InterPro" id="IPR001845">
    <property type="entry name" value="HTH_ArsR_DNA-bd_dom"/>
</dbReference>
<dbReference type="Gene3D" id="1.10.10.10">
    <property type="entry name" value="Winged helix-like DNA-binding domain superfamily/Winged helix DNA-binding domain"/>
    <property type="match status" value="1"/>
</dbReference>
<dbReference type="SMART" id="SM00418">
    <property type="entry name" value="HTH_ARSR"/>
    <property type="match status" value="1"/>
</dbReference>
<evidence type="ECO:0000259" key="4">
    <source>
        <dbReference type="PROSITE" id="PS50987"/>
    </source>
</evidence>
<dbReference type="GO" id="GO:0003700">
    <property type="term" value="F:DNA-binding transcription factor activity"/>
    <property type="evidence" value="ECO:0007669"/>
    <property type="project" value="InterPro"/>
</dbReference>
<keyword evidence="3" id="KW-0804">Transcription</keyword>
<dbReference type="SUPFAM" id="SSF46785">
    <property type="entry name" value="Winged helix' DNA-binding domain"/>
    <property type="match status" value="1"/>
</dbReference>
<feature type="domain" description="HTH arsR-type" evidence="4">
    <location>
        <begin position="4"/>
        <end position="105"/>
    </location>
</feature>
<keyword evidence="2" id="KW-0238">DNA-binding</keyword>
<gene>
    <name evidence="5" type="ORF">HY912_13760</name>
</gene>
<accession>A0A9D6V7P5</accession>
<organism evidence="5 6">
    <name type="scientific">Desulfomonile tiedjei</name>
    <dbReference type="NCBI Taxonomy" id="2358"/>
    <lineage>
        <taxon>Bacteria</taxon>
        <taxon>Pseudomonadati</taxon>
        <taxon>Thermodesulfobacteriota</taxon>
        <taxon>Desulfomonilia</taxon>
        <taxon>Desulfomonilales</taxon>
        <taxon>Desulfomonilaceae</taxon>
        <taxon>Desulfomonile</taxon>
    </lineage>
</organism>
<sequence length="107" mass="12045">MANNQSERLKLKAEVFKAMGHPLRLGVIEFLREGERCVCEIVEEVGTEISNVSKHLSVLKKAGIVADRRDGLKIMYRLTMPCALDFAKCVENVVIKRLDEQRSAMVA</sequence>
<protein>
    <submittedName>
        <fullName evidence="5">Winged helix-turn-helix transcriptional regulator</fullName>
    </submittedName>
</protein>
<dbReference type="PANTHER" id="PTHR43132:SF2">
    <property type="entry name" value="ARSENICAL RESISTANCE OPERON REPRESSOR ARSR-RELATED"/>
    <property type="match status" value="1"/>
</dbReference>
<dbReference type="Proteomes" id="UP000807825">
    <property type="component" value="Unassembled WGS sequence"/>
</dbReference>
<evidence type="ECO:0000313" key="5">
    <source>
        <dbReference type="EMBL" id="MBI5250552.1"/>
    </source>
</evidence>
<dbReference type="GO" id="GO:0003677">
    <property type="term" value="F:DNA binding"/>
    <property type="evidence" value="ECO:0007669"/>
    <property type="project" value="UniProtKB-KW"/>
</dbReference>